<protein>
    <submittedName>
        <fullName evidence="2">Uncharacterized protein</fullName>
    </submittedName>
</protein>
<keyword evidence="3" id="KW-1185">Reference proteome</keyword>
<evidence type="ECO:0000313" key="2">
    <source>
        <dbReference type="EMBL" id="GIE24394.1"/>
    </source>
</evidence>
<dbReference type="EMBL" id="BOMN01000108">
    <property type="protein sequence ID" value="GIE24394.1"/>
    <property type="molecule type" value="Genomic_DNA"/>
</dbReference>
<evidence type="ECO:0000256" key="1">
    <source>
        <dbReference type="SAM" id="MobiDB-lite"/>
    </source>
</evidence>
<organism evidence="2 3">
    <name type="scientific">Winogradskya humida</name>
    <dbReference type="NCBI Taxonomy" id="113566"/>
    <lineage>
        <taxon>Bacteria</taxon>
        <taxon>Bacillati</taxon>
        <taxon>Actinomycetota</taxon>
        <taxon>Actinomycetes</taxon>
        <taxon>Micromonosporales</taxon>
        <taxon>Micromonosporaceae</taxon>
        <taxon>Winogradskya</taxon>
    </lineage>
</organism>
<evidence type="ECO:0000313" key="3">
    <source>
        <dbReference type="Proteomes" id="UP000603200"/>
    </source>
</evidence>
<name>A0ABQ4A0N0_9ACTN</name>
<proteinExistence type="predicted"/>
<sequence length="59" mass="6105">MGSEGFPSPGGRGGSVMGNTVGPRVDRGEGNTQVGSENRHSAKQRSTYRSIIARIATAT</sequence>
<accession>A0ABQ4A0N0</accession>
<feature type="region of interest" description="Disordered" evidence="1">
    <location>
        <begin position="1"/>
        <end position="48"/>
    </location>
</feature>
<comment type="caution">
    <text evidence="2">The sequence shown here is derived from an EMBL/GenBank/DDBJ whole genome shotgun (WGS) entry which is preliminary data.</text>
</comment>
<reference evidence="2 3" key="1">
    <citation type="submission" date="2021-01" db="EMBL/GenBank/DDBJ databases">
        <title>Whole genome shotgun sequence of Actinoplanes humidus NBRC 14915.</title>
        <authorList>
            <person name="Komaki H."/>
            <person name="Tamura T."/>
        </authorList>
    </citation>
    <scope>NUCLEOTIDE SEQUENCE [LARGE SCALE GENOMIC DNA]</scope>
    <source>
        <strain evidence="2 3">NBRC 14915</strain>
    </source>
</reference>
<dbReference type="Proteomes" id="UP000603200">
    <property type="component" value="Unassembled WGS sequence"/>
</dbReference>
<gene>
    <name evidence="2" type="ORF">Ahu01nite_074960</name>
</gene>